<dbReference type="Proteomes" id="UP000262172">
    <property type="component" value="Unassembled WGS sequence"/>
</dbReference>
<gene>
    <name evidence="2" type="ORF">DY023_13565</name>
</gene>
<keyword evidence="1" id="KW-1133">Transmembrane helix</keyword>
<proteinExistence type="predicted"/>
<name>A0A371NS80_9MICO</name>
<keyword evidence="3" id="KW-1185">Reference proteome</keyword>
<accession>A0A371NS80</accession>
<feature type="transmembrane region" description="Helical" evidence="1">
    <location>
        <begin position="46"/>
        <end position="68"/>
    </location>
</feature>
<keyword evidence="1" id="KW-0812">Transmembrane</keyword>
<comment type="caution">
    <text evidence="2">The sequence shown here is derived from an EMBL/GenBank/DDBJ whole genome shotgun (WGS) entry which is preliminary data.</text>
</comment>
<sequence length="81" mass="7953">MLAVGAVLGTAAGLFGSVFGPYYPGALGLVLAALGLVGARRRWGRLVLVIGLALFTGALLYVVLGLLAPSAPRSGSSGALG</sequence>
<dbReference type="AlphaFoldDB" id="A0A371NS80"/>
<organism evidence="2 3">
    <name type="scientific">Microbacterium bovistercoris</name>
    <dbReference type="NCBI Taxonomy" id="2293570"/>
    <lineage>
        <taxon>Bacteria</taxon>
        <taxon>Bacillati</taxon>
        <taxon>Actinomycetota</taxon>
        <taxon>Actinomycetes</taxon>
        <taxon>Micrococcales</taxon>
        <taxon>Microbacteriaceae</taxon>
        <taxon>Microbacterium</taxon>
    </lineage>
</organism>
<protein>
    <submittedName>
        <fullName evidence="2">Uncharacterized protein</fullName>
    </submittedName>
</protein>
<evidence type="ECO:0000256" key="1">
    <source>
        <dbReference type="SAM" id="Phobius"/>
    </source>
</evidence>
<evidence type="ECO:0000313" key="3">
    <source>
        <dbReference type="Proteomes" id="UP000262172"/>
    </source>
</evidence>
<feature type="transmembrane region" description="Helical" evidence="1">
    <location>
        <begin position="22"/>
        <end position="39"/>
    </location>
</feature>
<keyword evidence="1" id="KW-0472">Membrane</keyword>
<dbReference type="EMBL" id="QUAB01000046">
    <property type="protein sequence ID" value="REJ04475.1"/>
    <property type="molecule type" value="Genomic_DNA"/>
</dbReference>
<reference evidence="2 3" key="1">
    <citation type="submission" date="2018-08" db="EMBL/GenBank/DDBJ databases">
        <title>Isolation, diversity and antifungal activity of Actinobacteria from cow dung.</title>
        <authorList>
            <person name="Ling L."/>
        </authorList>
    </citation>
    <scope>NUCLEOTIDE SEQUENCE [LARGE SCALE GENOMIC DNA]</scope>
    <source>
        <strain evidence="2 3">NEAU-LLE</strain>
    </source>
</reference>
<evidence type="ECO:0000313" key="2">
    <source>
        <dbReference type="EMBL" id="REJ04475.1"/>
    </source>
</evidence>